<evidence type="ECO:0000256" key="1">
    <source>
        <dbReference type="SAM" id="SignalP"/>
    </source>
</evidence>
<dbReference type="Proteomes" id="UP000265520">
    <property type="component" value="Unassembled WGS sequence"/>
</dbReference>
<comment type="caution">
    <text evidence="2">The sequence shown here is derived from an EMBL/GenBank/DDBJ whole genome shotgun (WGS) entry which is preliminary data.</text>
</comment>
<keyword evidence="1" id="KW-0732">Signal</keyword>
<sequence>MGIEGTSWRVFLFPAVFLVGDVATTVASASSSKSESLGTSFLFKFLFPLPDEGNGSVG</sequence>
<proteinExistence type="predicted"/>
<keyword evidence="3" id="KW-1185">Reference proteome</keyword>
<feature type="non-terminal residue" evidence="2">
    <location>
        <position position="58"/>
    </location>
</feature>
<evidence type="ECO:0000313" key="2">
    <source>
        <dbReference type="EMBL" id="MCI61494.1"/>
    </source>
</evidence>
<protein>
    <submittedName>
        <fullName evidence="2">Uncharacterized protein</fullName>
    </submittedName>
</protein>
<feature type="chain" id="PRO_5017449204" evidence="1">
    <location>
        <begin position="28"/>
        <end position="58"/>
    </location>
</feature>
<organism evidence="2 3">
    <name type="scientific">Trifolium medium</name>
    <dbReference type="NCBI Taxonomy" id="97028"/>
    <lineage>
        <taxon>Eukaryota</taxon>
        <taxon>Viridiplantae</taxon>
        <taxon>Streptophyta</taxon>
        <taxon>Embryophyta</taxon>
        <taxon>Tracheophyta</taxon>
        <taxon>Spermatophyta</taxon>
        <taxon>Magnoliopsida</taxon>
        <taxon>eudicotyledons</taxon>
        <taxon>Gunneridae</taxon>
        <taxon>Pentapetalae</taxon>
        <taxon>rosids</taxon>
        <taxon>fabids</taxon>
        <taxon>Fabales</taxon>
        <taxon>Fabaceae</taxon>
        <taxon>Papilionoideae</taxon>
        <taxon>50 kb inversion clade</taxon>
        <taxon>NPAAA clade</taxon>
        <taxon>Hologalegina</taxon>
        <taxon>IRL clade</taxon>
        <taxon>Trifolieae</taxon>
        <taxon>Trifolium</taxon>
    </lineage>
</organism>
<reference evidence="2 3" key="1">
    <citation type="journal article" date="2018" name="Front. Plant Sci.">
        <title>Red Clover (Trifolium pratense) and Zigzag Clover (T. medium) - A Picture of Genomic Similarities and Differences.</title>
        <authorList>
            <person name="Dluhosova J."/>
            <person name="Istvanek J."/>
            <person name="Nedelnik J."/>
            <person name="Repkova J."/>
        </authorList>
    </citation>
    <scope>NUCLEOTIDE SEQUENCE [LARGE SCALE GENOMIC DNA]</scope>
    <source>
        <strain evidence="3">cv. 10/8</strain>
        <tissue evidence="2">Leaf</tissue>
    </source>
</reference>
<name>A0A392TLL8_9FABA</name>
<dbReference type="AlphaFoldDB" id="A0A392TLL8"/>
<feature type="signal peptide" evidence="1">
    <location>
        <begin position="1"/>
        <end position="27"/>
    </location>
</feature>
<dbReference type="EMBL" id="LXQA010600825">
    <property type="protein sequence ID" value="MCI61494.1"/>
    <property type="molecule type" value="Genomic_DNA"/>
</dbReference>
<accession>A0A392TLL8</accession>
<evidence type="ECO:0000313" key="3">
    <source>
        <dbReference type="Proteomes" id="UP000265520"/>
    </source>
</evidence>